<dbReference type="InterPro" id="IPR006015">
    <property type="entry name" value="Universal_stress_UspA"/>
</dbReference>
<proteinExistence type="inferred from homology"/>
<dbReference type="PANTHER" id="PTHR46268">
    <property type="entry name" value="STRESS RESPONSE PROTEIN NHAX"/>
    <property type="match status" value="1"/>
</dbReference>
<dbReference type="AlphaFoldDB" id="A0A7Y4IJA4"/>
<dbReference type="PRINTS" id="PR01438">
    <property type="entry name" value="UNVRSLSTRESS"/>
</dbReference>
<comment type="caution">
    <text evidence="3">The sequence shown here is derived from an EMBL/GenBank/DDBJ whole genome shotgun (WGS) entry which is preliminary data.</text>
</comment>
<dbReference type="CDD" id="cd00293">
    <property type="entry name" value="USP-like"/>
    <property type="match status" value="2"/>
</dbReference>
<evidence type="ECO:0000313" key="4">
    <source>
        <dbReference type="Proteomes" id="UP000533080"/>
    </source>
</evidence>
<dbReference type="EMBL" id="JABFNT010000052">
    <property type="protein sequence ID" value="NOJ80199.1"/>
    <property type="molecule type" value="Genomic_DNA"/>
</dbReference>
<name>A0A7Y4IJA4_MYXXA</name>
<evidence type="ECO:0000256" key="1">
    <source>
        <dbReference type="ARBA" id="ARBA00008791"/>
    </source>
</evidence>
<gene>
    <name evidence="3" type="ORF">HNV28_17950</name>
</gene>
<feature type="domain" description="UspA" evidence="2">
    <location>
        <begin position="159"/>
        <end position="296"/>
    </location>
</feature>
<dbReference type="Gene3D" id="3.40.50.620">
    <property type="entry name" value="HUPs"/>
    <property type="match status" value="2"/>
</dbReference>
<dbReference type="SUPFAM" id="SSF52402">
    <property type="entry name" value="Adenine nucleotide alpha hydrolases-like"/>
    <property type="match status" value="2"/>
</dbReference>
<evidence type="ECO:0000313" key="3">
    <source>
        <dbReference type="EMBL" id="NOJ80199.1"/>
    </source>
</evidence>
<sequence length="302" mass="32957">MKPRKQAFPRRLRRVLVATDFSEASTHAVGRAGHLPLADGAKVLVTHVLPSRMPAEVGTRALQATARELERVADRLRKMLRAEGSSATVDTHIARGKPVEAILRRARAFGAELIVLGRHGDKPLRNMFLGSTAENVIRGGDLPVLIANRRAPGPYLRPVVAVDADETSKRAASFVPTLMAPGSELRLVHAYDVPLEYAVFPGLTAKEHKHYRQTFKASAERKLKALQRELDAVGIPYHLVMENGGSRSIVLEFVDDQGADLLALGTRARSGVAFALLGSVATDLIREAKCDVLVVREPEPRQ</sequence>
<reference evidence="3 4" key="1">
    <citation type="submission" date="2020-05" db="EMBL/GenBank/DDBJ databases">
        <authorList>
            <person name="Whitworth D."/>
        </authorList>
    </citation>
    <scope>NUCLEOTIDE SEQUENCE [LARGE SCALE GENOMIC DNA]</scope>
    <source>
        <strain evidence="3 4">AM005</strain>
    </source>
</reference>
<dbReference type="Proteomes" id="UP000533080">
    <property type="component" value="Unassembled WGS sequence"/>
</dbReference>
<dbReference type="InterPro" id="IPR014729">
    <property type="entry name" value="Rossmann-like_a/b/a_fold"/>
</dbReference>
<dbReference type="InterPro" id="IPR006016">
    <property type="entry name" value="UspA"/>
</dbReference>
<feature type="domain" description="UspA" evidence="2">
    <location>
        <begin position="13"/>
        <end position="146"/>
    </location>
</feature>
<evidence type="ECO:0000259" key="2">
    <source>
        <dbReference type="Pfam" id="PF00582"/>
    </source>
</evidence>
<organism evidence="3 4">
    <name type="scientific">Myxococcus xanthus</name>
    <dbReference type="NCBI Taxonomy" id="34"/>
    <lineage>
        <taxon>Bacteria</taxon>
        <taxon>Pseudomonadati</taxon>
        <taxon>Myxococcota</taxon>
        <taxon>Myxococcia</taxon>
        <taxon>Myxococcales</taxon>
        <taxon>Cystobacterineae</taxon>
        <taxon>Myxococcaceae</taxon>
        <taxon>Myxococcus</taxon>
    </lineage>
</organism>
<protein>
    <submittedName>
        <fullName evidence="3">Universal stress protein</fullName>
    </submittedName>
</protein>
<accession>A0A7Y4IJA4</accession>
<dbReference type="Pfam" id="PF00582">
    <property type="entry name" value="Usp"/>
    <property type="match status" value="2"/>
</dbReference>
<dbReference type="PANTHER" id="PTHR46268:SF6">
    <property type="entry name" value="UNIVERSAL STRESS PROTEIN UP12"/>
    <property type="match status" value="1"/>
</dbReference>
<comment type="similarity">
    <text evidence="1">Belongs to the universal stress protein A family.</text>
</comment>
<dbReference type="RefSeq" id="WP_171442398.1">
    <property type="nucleotide sequence ID" value="NZ_JABFNT010000052.1"/>
</dbReference>